<dbReference type="AlphaFoldDB" id="A0AAW2I427"/>
<feature type="compositionally biased region" description="Basic and acidic residues" evidence="1">
    <location>
        <begin position="378"/>
        <end position="414"/>
    </location>
</feature>
<evidence type="ECO:0000259" key="2">
    <source>
        <dbReference type="PROSITE" id="PS50076"/>
    </source>
</evidence>
<gene>
    <name evidence="3" type="ORF">PYX00_004331</name>
</gene>
<feature type="domain" description="J" evidence="2">
    <location>
        <begin position="595"/>
        <end position="659"/>
    </location>
</feature>
<feature type="compositionally biased region" description="Basic and acidic residues" evidence="1">
    <location>
        <begin position="542"/>
        <end position="552"/>
    </location>
</feature>
<dbReference type="InterPro" id="IPR036869">
    <property type="entry name" value="J_dom_sf"/>
</dbReference>
<dbReference type="PROSITE" id="PS50076">
    <property type="entry name" value="DNAJ_2"/>
    <property type="match status" value="1"/>
</dbReference>
<dbReference type="InterPro" id="IPR032843">
    <property type="entry name" value="Jiv"/>
</dbReference>
<dbReference type="InterPro" id="IPR001623">
    <property type="entry name" value="DnaJ_domain"/>
</dbReference>
<evidence type="ECO:0000256" key="1">
    <source>
        <dbReference type="SAM" id="MobiDB-lite"/>
    </source>
</evidence>
<dbReference type="EMBL" id="JARGDH010000002">
    <property type="protein sequence ID" value="KAL0276857.1"/>
    <property type="molecule type" value="Genomic_DNA"/>
</dbReference>
<dbReference type="InterPro" id="IPR052317">
    <property type="entry name" value="Viral_replicn-host_int_reg"/>
</dbReference>
<dbReference type="Pfam" id="PF00226">
    <property type="entry name" value="DnaJ"/>
    <property type="match status" value="1"/>
</dbReference>
<sequence length="836" mass="94588">MDENEGLACKERSLGDLMGHFTSDIQGGQYNYMRFQQNRMQPPQRMGHGYPNENIDPAIRSQRNILFPESYQSNSGGHFILNSGNDILPTMIDVGGGNYVVYGSPNAQMNQNIQNMHFIKKTNGTLTRFNDYGMEYPGNDYNLMRGLSPQTHSGAQYPQHNTETNCKAQLIENLVGNWASDQSGTYSPFGSSLGGIRTLDSESIGNETGTKRPRIVAEVRPMRPSYSDVLSKSIITNPKTNKNCQNIKQKTSDVKVKSPKSVIGRTLSGNGNILNRQHSAVAFPGADESTLSNINSSLKKTVYKKQEIGNEENLSKKWVSLDDLKETTRQEEYISLNEVKNRKNSPKTTCNKGNKKEKWESVQLNNTKNVNEKVNVPKKQEKTKHQPAGAKREEPPVKVETTKEKNCVNEERRGPSNNQGKSEQQKSSSSSSRRSVRTCQVEKPRKTQKSKRKEQEPCISLIVKQRVEVYGGILLRAVKWFLQLVMDVLGLSTHLAIHMCVTILASTKTYSANLYKKLSHSIRNVDFFQRLFNAPFGRFKNGDSKKNKSKSEDDSDDTGEAKVRRKMPRGLKHNISLPVTGEEAMKRLLACKGKDPYSILGVTQDCTDDDIKKYYKRQAFLVHPDKNNQPGAEEAFKILVHAFNLIGKPEVRKMYDHKVEKTQVEQAAWTELNDLLSQLHKKMEYVANTIRCTNCNKRHKRRIVDRPIYAARVCAQCKIHHSVREGDIWAETSFFGLIWRYYACMDGAVYDITEWAGCQGSNLRNLKANTHNVQYRIVLGKQQGNRQRYQHAAPTSEPDIEEFLNNFYTKTDSGMAGADADQSAASGRKRKSKGKK</sequence>
<feature type="region of interest" description="Disordered" evidence="1">
    <location>
        <begin position="337"/>
        <end position="455"/>
    </location>
</feature>
<feature type="compositionally biased region" description="Polar residues" evidence="1">
    <location>
        <begin position="415"/>
        <end position="426"/>
    </location>
</feature>
<dbReference type="CDD" id="cd06257">
    <property type="entry name" value="DnaJ"/>
    <property type="match status" value="1"/>
</dbReference>
<feature type="region of interest" description="Disordered" evidence="1">
    <location>
        <begin position="813"/>
        <end position="836"/>
    </location>
</feature>
<feature type="compositionally biased region" description="Low complexity" evidence="1">
    <location>
        <begin position="813"/>
        <end position="826"/>
    </location>
</feature>
<dbReference type="SUPFAM" id="SSF46565">
    <property type="entry name" value="Chaperone J-domain"/>
    <property type="match status" value="1"/>
</dbReference>
<reference evidence="3" key="1">
    <citation type="journal article" date="2024" name="Gigascience">
        <title>Chromosome-level genome of the poultry shaft louse Menopon gallinae provides insight into the host-switching and adaptive evolution of parasitic lice.</title>
        <authorList>
            <person name="Xu Y."/>
            <person name="Ma L."/>
            <person name="Liu S."/>
            <person name="Liang Y."/>
            <person name="Liu Q."/>
            <person name="He Z."/>
            <person name="Tian L."/>
            <person name="Duan Y."/>
            <person name="Cai W."/>
            <person name="Li H."/>
            <person name="Song F."/>
        </authorList>
    </citation>
    <scope>NUCLEOTIDE SEQUENCE</scope>
    <source>
        <strain evidence="3">Cailab_2023a</strain>
    </source>
</reference>
<name>A0AAW2I427_9NEOP</name>
<evidence type="ECO:0000313" key="3">
    <source>
        <dbReference type="EMBL" id="KAL0276857.1"/>
    </source>
</evidence>
<organism evidence="3">
    <name type="scientific">Menopon gallinae</name>
    <name type="common">poultry shaft louse</name>
    <dbReference type="NCBI Taxonomy" id="328185"/>
    <lineage>
        <taxon>Eukaryota</taxon>
        <taxon>Metazoa</taxon>
        <taxon>Ecdysozoa</taxon>
        <taxon>Arthropoda</taxon>
        <taxon>Hexapoda</taxon>
        <taxon>Insecta</taxon>
        <taxon>Pterygota</taxon>
        <taxon>Neoptera</taxon>
        <taxon>Paraneoptera</taxon>
        <taxon>Psocodea</taxon>
        <taxon>Troctomorpha</taxon>
        <taxon>Phthiraptera</taxon>
        <taxon>Amblycera</taxon>
        <taxon>Menoponidae</taxon>
        <taxon>Menopon</taxon>
    </lineage>
</organism>
<feature type="compositionally biased region" description="Basic residues" evidence="1">
    <location>
        <begin position="827"/>
        <end position="836"/>
    </location>
</feature>
<dbReference type="Gene3D" id="1.10.287.110">
    <property type="entry name" value="DnaJ domain"/>
    <property type="match status" value="1"/>
</dbReference>
<dbReference type="PRINTS" id="PR00625">
    <property type="entry name" value="JDOMAIN"/>
</dbReference>
<feature type="region of interest" description="Disordered" evidence="1">
    <location>
        <begin position="542"/>
        <end position="567"/>
    </location>
</feature>
<protein>
    <recommendedName>
        <fullName evidence="2">J domain-containing protein</fullName>
    </recommendedName>
</protein>
<dbReference type="Pfam" id="PF14901">
    <property type="entry name" value="Jiv90"/>
    <property type="match status" value="1"/>
</dbReference>
<dbReference type="PANTHER" id="PTHR44665:SF1">
    <property type="entry name" value="DNAJ HOMOLOG SUBFAMILY C MEMBER 14"/>
    <property type="match status" value="1"/>
</dbReference>
<accession>A0AAW2I427</accession>
<feature type="compositionally biased region" description="Low complexity" evidence="1">
    <location>
        <begin position="365"/>
        <end position="374"/>
    </location>
</feature>
<comment type="caution">
    <text evidence="3">The sequence shown here is derived from an EMBL/GenBank/DDBJ whole genome shotgun (WGS) entry which is preliminary data.</text>
</comment>
<dbReference type="PANTHER" id="PTHR44665">
    <property type="entry name" value="DNAJ HOMOLOG SUBFAMILY C MEMBER 14"/>
    <property type="match status" value="1"/>
</dbReference>
<proteinExistence type="predicted"/>
<dbReference type="SMART" id="SM00271">
    <property type="entry name" value="DnaJ"/>
    <property type="match status" value="1"/>
</dbReference>